<reference evidence="5" key="1">
    <citation type="submission" date="2015-07" db="EMBL/GenBank/DDBJ databases">
        <title>Genome sequencing project for genomic taxonomy and phylogenomics of Bacillus-like bacteria.</title>
        <authorList>
            <person name="Liu B."/>
            <person name="Wang J."/>
            <person name="Zhu Y."/>
            <person name="Liu G."/>
            <person name="Chen Q."/>
            <person name="Chen Z."/>
            <person name="Lan J."/>
            <person name="Che J."/>
            <person name="Ge C."/>
            <person name="Shi H."/>
            <person name="Pan Z."/>
            <person name="Liu X."/>
        </authorList>
    </citation>
    <scope>NUCLEOTIDE SEQUENCE [LARGE SCALE GENOMIC DNA]</scope>
    <source>
        <strain evidence="5">DSM 9887</strain>
    </source>
</reference>
<dbReference type="Proteomes" id="UP000319578">
    <property type="component" value="Unassembled WGS sequence"/>
</dbReference>
<evidence type="ECO:0000313" key="3">
    <source>
        <dbReference type="EMBL" id="GED69586.1"/>
    </source>
</evidence>
<evidence type="ECO:0000313" key="6">
    <source>
        <dbReference type="Proteomes" id="UP000319578"/>
    </source>
</evidence>
<dbReference type="EMBL" id="LGIQ01000005">
    <property type="protein sequence ID" value="KNB73589.1"/>
    <property type="molecule type" value="Genomic_DNA"/>
</dbReference>
<keyword evidence="6" id="KW-1185">Reference proteome</keyword>
<name>A0A0K9YY08_9BACL</name>
<proteinExistence type="inferred from homology"/>
<evidence type="ECO:0000256" key="1">
    <source>
        <dbReference type="ARBA" id="ARBA00006068"/>
    </source>
</evidence>
<dbReference type="STRING" id="54915.ADS79_06505"/>
<dbReference type="Proteomes" id="UP000036834">
    <property type="component" value="Unassembled WGS sequence"/>
</dbReference>
<dbReference type="OrthoDB" id="9782542at2"/>
<comment type="similarity">
    <text evidence="1">Belongs to the LytR/CpsA/Psr (LCP) family.</text>
</comment>
<dbReference type="AlphaFoldDB" id="A0A0K9YY08"/>
<dbReference type="RefSeq" id="WP_049737595.1">
    <property type="nucleotide sequence ID" value="NZ_BJON01000013.1"/>
</dbReference>
<dbReference type="NCBIfam" id="TIGR00350">
    <property type="entry name" value="lytR_cpsA_psr"/>
    <property type="match status" value="1"/>
</dbReference>
<sequence length="328" mass="36666">MLKKLKRISLLILIFCLGIVGYYTYSFAQFAMTISKPKVVASGNTSQESEVQKPPVYELPEWEGTERVNILLLGGDGRVVEDAGRSDSMMLVSIEPGTNQIHLFSILRDTYVNIPGHGKNKINAALAFGGPELSMKAVSDLVGLPVHYYYYIDLDSFIKLVDAVGGVELEVEKDMKYLDPTDKPEYQINLKKGTQLLDGNKALQYVRFRKDAMSDYTRTERQRKFLGAMAEKLQSTSTLVSLPSLLKEIAPYIQTNMSPEKMLKLAVSLHKGGTRTIHTAQLPPMELLREEKINGAAVITVNATQLQKYVTGQLQQTETKNEEQQSVQ</sequence>
<dbReference type="EMBL" id="BJON01000013">
    <property type="protein sequence ID" value="GED69586.1"/>
    <property type="molecule type" value="Genomic_DNA"/>
</dbReference>
<evidence type="ECO:0000259" key="2">
    <source>
        <dbReference type="Pfam" id="PF03816"/>
    </source>
</evidence>
<organism evidence="4 5">
    <name type="scientific">Brevibacillus reuszeri</name>
    <dbReference type="NCBI Taxonomy" id="54915"/>
    <lineage>
        <taxon>Bacteria</taxon>
        <taxon>Bacillati</taxon>
        <taxon>Bacillota</taxon>
        <taxon>Bacilli</taxon>
        <taxon>Bacillales</taxon>
        <taxon>Paenibacillaceae</taxon>
        <taxon>Brevibacillus</taxon>
    </lineage>
</organism>
<dbReference type="Pfam" id="PF03816">
    <property type="entry name" value="LytR_cpsA_psr"/>
    <property type="match status" value="1"/>
</dbReference>
<protein>
    <recommendedName>
        <fullName evidence="2">Cell envelope-related transcriptional attenuator domain-containing protein</fullName>
    </recommendedName>
</protein>
<dbReference type="PANTHER" id="PTHR33392:SF6">
    <property type="entry name" value="POLYISOPRENYL-TEICHOIC ACID--PEPTIDOGLYCAN TEICHOIC ACID TRANSFERASE TAGU"/>
    <property type="match status" value="1"/>
</dbReference>
<dbReference type="InterPro" id="IPR050922">
    <property type="entry name" value="LytR/CpsA/Psr_CW_biosynth"/>
</dbReference>
<dbReference type="InterPro" id="IPR004474">
    <property type="entry name" value="LytR_CpsA_psr"/>
</dbReference>
<reference evidence="3 6" key="3">
    <citation type="submission" date="2019-06" db="EMBL/GenBank/DDBJ databases">
        <title>Whole genome shotgun sequence of Brevibacillus reuszeri NBRC 15719.</title>
        <authorList>
            <person name="Hosoyama A."/>
            <person name="Uohara A."/>
            <person name="Ohji S."/>
            <person name="Ichikawa N."/>
        </authorList>
    </citation>
    <scope>NUCLEOTIDE SEQUENCE [LARGE SCALE GENOMIC DNA]</scope>
    <source>
        <strain evidence="3 6">NBRC 15719</strain>
    </source>
</reference>
<evidence type="ECO:0000313" key="5">
    <source>
        <dbReference type="Proteomes" id="UP000036834"/>
    </source>
</evidence>
<dbReference type="PANTHER" id="PTHR33392">
    <property type="entry name" value="POLYISOPRENYL-TEICHOIC ACID--PEPTIDOGLYCAN TEICHOIC ACID TRANSFERASE TAGU"/>
    <property type="match status" value="1"/>
</dbReference>
<evidence type="ECO:0000313" key="4">
    <source>
        <dbReference type="EMBL" id="KNB73589.1"/>
    </source>
</evidence>
<reference evidence="4" key="2">
    <citation type="submission" date="2015-07" db="EMBL/GenBank/DDBJ databases">
        <title>MeaNS - Measles Nucleotide Surveillance Program.</title>
        <authorList>
            <person name="Tran T."/>
            <person name="Druce J."/>
        </authorList>
    </citation>
    <scope>NUCLEOTIDE SEQUENCE</scope>
    <source>
        <strain evidence="4">DSM 9887</strain>
    </source>
</reference>
<gene>
    <name evidence="4" type="ORF">ADS79_06505</name>
    <name evidence="3" type="ORF">BRE01_32880</name>
</gene>
<comment type="caution">
    <text evidence="4">The sequence shown here is derived from an EMBL/GenBank/DDBJ whole genome shotgun (WGS) entry which is preliminary data.</text>
</comment>
<feature type="domain" description="Cell envelope-related transcriptional attenuator" evidence="2">
    <location>
        <begin position="85"/>
        <end position="234"/>
    </location>
</feature>
<accession>A0A0K9YY08</accession>
<dbReference type="Gene3D" id="3.40.630.190">
    <property type="entry name" value="LCP protein"/>
    <property type="match status" value="1"/>
</dbReference>
<dbReference type="PATRIC" id="fig|54915.3.peg.6723"/>